<proteinExistence type="predicted"/>
<evidence type="ECO:0000313" key="1">
    <source>
        <dbReference type="EMBL" id="CAI8818385.1"/>
    </source>
</evidence>
<accession>A0AA35UC19</accession>
<reference evidence="1" key="1">
    <citation type="submission" date="2023-03" db="EMBL/GenBank/DDBJ databases">
        <authorList>
            <person name="Pearce D."/>
        </authorList>
    </citation>
    <scope>NUCLEOTIDE SEQUENCE</scope>
    <source>
        <strain evidence="1">Mc</strain>
    </source>
</reference>
<dbReference type="EMBL" id="OX458332">
    <property type="protein sequence ID" value="CAI8818385.1"/>
    <property type="molecule type" value="Genomic_DNA"/>
</dbReference>
<gene>
    <name evidence="1" type="ORF">MCNOR_1896</name>
</gene>
<evidence type="ECO:0000313" key="2">
    <source>
        <dbReference type="Proteomes" id="UP001158598"/>
    </source>
</evidence>
<organism evidence="1 2">
    <name type="scientific">Methylococcus capsulatus</name>
    <dbReference type="NCBI Taxonomy" id="414"/>
    <lineage>
        <taxon>Bacteria</taxon>
        <taxon>Pseudomonadati</taxon>
        <taxon>Pseudomonadota</taxon>
        <taxon>Gammaproteobacteria</taxon>
        <taxon>Methylococcales</taxon>
        <taxon>Methylococcaceae</taxon>
        <taxon>Methylococcus</taxon>
    </lineage>
</organism>
<dbReference type="Proteomes" id="UP001158598">
    <property type="component" value="Chromosome"/>
</dbReference>
<protein>
    <submittedName>
        <fullName evidence="1">Uncharacterized protein</fullName>
    </submittedName>
</protein>
<name>A0AA35UC19_METCP</name>
<sequence length="38" mass="4228">MTLVPAPWRCPARAADLLAHIDEAGLVLRCDEPEPDER</sequence>
<dbReference type="AlphaFoldDB" id="A0AA35UC19"/>